<dbReference type="Proteomes" id="UP000199109">
    <property type="component" value="Unassembled WGS sequence"/>
</dbReference>
<dbReference type="SUPFAM" id="SSF55961">
    <property type="entry name" value="Bet v1-like"/>
    <property type="match status" value="1"/>
</dbReference>
<protein>
    <submittedName>
        <fullName evidence="1">Polyketide cyclase / dehydrase and lipid transport</fullName>
    </submittedName>
</protein>
<dbReference type="STRING" id="641691.SAMN05421636_1301"/>
<dbReference type="RefSeq" id="WP_091874453.1">
    <property type="nucleotide sequence ID" value="NZ_FNAO01000030.1"/>
</dbReference>
<dbReference type="Gene3D" id="3.30.530.20">
    <property type="match status" value="1"/>
</dbReference>
<evidence type="ECO:0000313" key="2">
    <source>
        <dbReference type="Proteomes" id="UP000199109"/>
    </source>
</evidence>
<dbReference type="PANTHER" id="PTHR36166:SF1">
    <property type="entry name" value="SRPBCC DOMAIN-CONTAINING PROTEIN"/>
    <property type="match status" value="1"/>
</dbReference>
<evidence type="ECO:0000313" key="1">
    <source>
        <dbReference type="EMBL" id="SDF24852.1"/>
    </source>
</evidence>
<dbReference type="Pfam" id="PF10604">
    <property type="entry name" value="Polyketide_cyc2"/>
    <property type="match status" value="1"/>
</dbReference>
<keyword evidence="2" id="KW-1185">Reference proteome</keyword>
<dbReference type="InterPro" id="IPR019587">
    <property type="entry name" value="Polyketide_cyclase/dehydratase"/>
</dbReference>
<organism evidence="1 2">
    <name type="scientific">Pricia antarctica</name>
    <dbReference type="NCBI Taxonomy" id="641691"/>
    <lineage>
        <taxon>Bacteria</taxon>
        <taxon>Pseudomonadati</taxon>
        <taxon>Bacteroidota</taxon>
        <taxon>Flavobacteriia</taxon>
        <taxon>Flavobacteriales</taxon>
        <taxon>Flavobacteriaceae</taxon>
        <taxon>Pricia</taxon>
    </lineage>
</organism>
<dbReference type="PANTHER" id="PTHR36166">
    <property type="entry name" value="CHROMOSOME 9, WHOLE GENOME SHOTGUN SEQUENCE"/>
    <property type="match status" value="1"/>
</dbReference>
<dbReference type="EMBL" id="FNAO01000030">
    <property type="protein sequence ID" value="SDF24852.1"/>
    <property type="molecule type" value="Genomic_DNA"/>
</dbReference>
<gene>
    <name evidence="1" type="ORF">SAMN05421636_1301</name>
</gene>
<accession>A0A1G7JIP4</accession>
<sequence>MTNNKITKHSTFKRSVYTEIVINAPIEKVWRALTDFKQMPTWSKSLQKIEGDFRKNGQTVVHFMDNKGKVGIYKHELIHFDEGKLFGWSDPFILGITDNHKYQLEKISESQTKLIQSDEANGFATLFMGNFIMNFFLKSYTEFNQTLKNRIELKN</sequence>
<dbReference type="CDD" id="cd07822">
    <property type="entry name" value="SRPBCC_4"/>
    <property type="match status" value="1"/>
</dbReference>
<reference evidence="1 2" key="1">
    <citation type="submission" date="2016-10" db="EMBL/GenBank/DDBJ databases">
        <authorList>
            <person name="de Groot N.N."/>
        </authorList>
    </citation>
    <scope>NUCLEOTIDE SEQUENCE [LARGE SCALE GENOMIC DNA]</scope>
    <source>
        <strain evidence="1 2">DSM 23421</strain>
    </source>
</reference>
<proteinExistence type="predicted"/>
<dbReference type="AlphaFoldDB" id="A0A1G7JIP4"/>
<dbReference type="InterPro" id="IPR023393">
    <property type="entry name" value="START-like_dom_sf"/>
</dbReference>
<dbReference type="OrthoDB" id="191189at2"/>
<name>A0A1G7JIP4_9FLAO</name>